<proteinExistence type="inferred from homology"/>
<sequence length="94" mass="10840">MAKYECSIDCLCHLSLFPLLGSVGSQRMRKFRCVILPTQQVNIQKLVSYERQQGPVNAVMFMTIKGFKFCVNPDQKWVQDAIKKIDQKRTTKGK</sequence>
<feature type="domain" description="Chemokine interleukin-8-like" evidence="3">
    <location>
        <begin position="30"/>
        <end position="85"/>
    </location>
</feature>
<feature type="non-terminal residue" evidence="4">
    <location>
        <position position="1"/>
    </location>
</feature>
<evidence type="ECO:0000313" key="5">
    <source>
        <dbReference type="Proteomes" id="UP000525205"/>
    </source>
</evidence>
<dbReference type="EMBL" id="VWPP01000353">
    <property type="protein sequence ID" value="NXE80231.1"/>
    <property type="molecule type" value="Genomic_DNA"/>
</dbReference>
<evidence type="ECO:0000313" key="4">
    <source>
        <dbReference type="EMBL" id="NXE80231.1"/>
    </source>
</evidence>
<comment type="similarity">
    <text evidence="1">Belongs to the intercrine gamma family.</text>
</comment>
<keyword evidence="2" id="KW-0202">Cytokine</keyword>
<accession>A0A7K8PLI1</accession>
<feature type="non-terminal residue" evidence="4">
    <location>
        <position position="94"/>
    </location>
</feature>
<dbReference type="GO" id="GO:0008009">
    <property type="term" value="F:chemokine activity"/>
    <property type="evidence" value="ECO:0007669"/>
    <property type="project" value="InterPro"/>
</dbReference>
<evidence type="ECO:0000259" key="3">
    <source>
        <dbReference type="SMART" id="SM00199"/>
    </source>
</evidence>
<dbReference type="GO" id="GO:0005615">
    <property type="term" value="C:extracellular space"/>
    <property type="evidence" value="ECO:0007669"/>
    <property type="project" value="UniProtKB-KW"/>
</dbReference>
<dbReference type="GO" id="GO:0006955">
    <property type="term" value="P:immune response"/>
    <property type="evidence" value="ECO:0007669"/>
    <property type="project" value="InterPro"/>
</dbReference>
<reference evidence="4 5" key="1">
    <citation type="submission" date="2019-09" db="EMBL/GenBank/DDBJ databases">
        <title>Bird 10,000 Genomes (B10K) Project - Family phase.</title>
        <authorList>
            <person name="Zhang G."/>
        </authorList>
    </citation>
    <scope>NUCLEOTIDE SEQUENCE [LARGE SCALE GENOMIC DNA]</scope>
    <source>
        <strain evidence="4">B10K-CU-031-03</strain>
        <tissue evidence="4">Muscle</tissue>
    </source>
</reference>
<dbReference type="InterPro" id="IPR001811">
    <property type="entry name" value="Chemokine_IL8-like_dom"/>
</dbReference>
<protein>
    <submittedName>
        <fullName evidence="4">XCL1 protein</fullName>
    </submittedName>
</protein>
<dbReference type="SMART" id="SM00199">
    <property type="entry name" value="SCY"/>
    <property type="match status" value="1"/>
</dbReference>
<keyword evidence="5" id="KW-1185">Reference proteome</keyword>
<gene>
    <name evidence="4" type="primary">Xcl1</name>
    <name evidence="4" type="ORF">COCCOC_R04035</name>
</gene>
<name>A0A7K8PLI1_COCCO</name>
<comment type="caution">
    <text evidence="4">The sequence shown here is derived from an EMBL/GenBank/DDBJ whole genome shotgun (WGS) entry which is preliminary data.</text>
</comment>
<evidence type="ECO:0000256" key="2">
    <source>
        <dbReference type="ARBA" id="ARBA00022514"/>
    </source>
</evidence>
<dbReference type="InterPro" id="IPR036048">
    <property type="entry name" value="Interleukin_8-like_sf"/>
</dbReference>
<dbReference type="SUPFAM" id="SSF54117">
    <property type="entry name" value="Interleukin 8-like chemokines"/>
    <property type="match status" value="1"/>
</dbReference>
<dbReference type="Gene3D" id="2.40.50.40">
    <property type="match status" value="1"/>
</dbReference>
<dbReference type="Pfam" id="PF00048">
    <property type="entry name" value="IL8"/>
    <property type="match status" value="1"/>
</dbReference>
<dbReference type="AlphaFoldDB" id="A0A7K8PLI1"/>
<dbReference type="Proteomes" id="UP000525205">
    <property type="component" value="Unassembled WGS sequence"/>
</dbReference>
<dbReference type="InterPro" id="IPR008105">
    <property type="entry name" value="Chemokine_XCL1/XCL2"/>
</dbReference>
<evidence type="ECO:0000256" key="1">
    <source>
        <dbReference type="ARBA" id="ARBA00006894"/>
    </source>
</evidence>
<organism evidence="4 5">
    <name type="scientific">Cochlearius cochlearius</name>
    <name type="common">Boat-billed heron</name>
    <dbReference type="NCBI Taxonomy" id="110676"/>
    <lineage>
        <taxon>Eukaryota</taxon>
        <taxon>Metazoa</taxon>
        <taxon>Chordata</taxon>
        <taxon>Craniata</taxon>
        <taxon>Vertebrata</taxon>
        <taxon>Euteleostomi</taxon>
        <taxon>Archelosauria</taxon>
        <taxon>Archosauria</taxon>
        <taxon>Dinosauria</taxon>
        <taxon>Saurischia</taxon>
        <taxon>Theropoda</taxon>
        <taxon>Coelurosauria</taxon>
        <taxon>Aves</taxon>
        <taxon>Neognathae</taxon>
        <taxon>Neoaves</taxon>
        <taxon>Aequornithes</taxon>
        <taxon>Pelecaniformes</taxon>
        <taxon>Ardeidae</taxon>
        <taxon>Cochlearius</taxon>
    </lineage>
</organism>
<dbReference type="PRINTS" id="PR01731">
    <property type="entry name" value="LYMPHOTACTIN"/>
</dbReference>